<dbReference type="PANTHER" id="PTHR23522">
    <property type="entry name" value="BLL5896 PROTEIN"/>
    <property type="match status" value="1"/>
</dbReference>
<keyword evidence="2" id="KW-0813">Transport</keyword>
<dbReference type="InterPro" id="IPR036259">
    <property type="entry name" value="MFS_trans_sf"/>
</dbReference>
<comment type="caution">
    <text evidence="11">The sequence shown here is derived from an EMBL/GenBank/DDBJ whole genome shotgun (WGS) entry which is preliminary data.</text>
</comment>
<evidence type="ECO:0000256" key="6">
    <source>
        <dbReference type="ARBA" id="ARBA00022989"/>
    </source>
</evidence>
<feature type="transmembrane region" description="Helical" evidence="8">
    <location>
        <begin position="219"/>
        <end position="236"/>
    </location>
</feature>
<sequence length="414" mass="46264">MKINMLFSNKNYCCASGYLLFFFGAWSLWWSFYAIWLKTKIGLTGEELGLLYSVNQFFSMIFMIGYGILQDKLGVKKRLIWLMGIILILSGPFLIYIYEPLLSTHFMAGMFLGAIFFGLGFLAGCGLIESFVEKLSRMFSFEFGTARLWGSVGYAVGTFVGGIFFSINPHINFWCVSALGLCFLLINIISPSSTSSATTQQSNDVNFHDFMTIFKDKQFWLFVLFVVGTWSFYNIYDQQMFPVFYAGLFDNPDVGSRVYGYLNSFQVILEGAGMALVPFLINRIGPKYSLILGGVIMTCRILGSALFTDVYVISFIKMLHAIEVPLFVLSVFKFSIANFDKRLSSTIYLVGFNIAGSLGIILLSLPIGRLFDKVGYHSIFFIISSAVAAMVLLGLLTLSKKRQPSAPPLPVEGA</sequence>
<evidence type="ECO:0000256" key="1">
    <source>
        <dbReference type="ARBA" id="ARBA00004429"/>
    </source>
</evidence>
<evidence type="ECO:0000313" key="11">
    <source>
        <dbReference type="EMBL" id="POP45787.1"/>
    </source>
</evidence>
<dbReference type="EMBL" id="PQGD01000016">
    <property type="protein sequence ID" value="POP45787.1"/>
    <property type="molecule type" value="Genomic_DNA"/>
</dbReference>
<evidence type="ECO:0000256" key="5">
    <source>
        <dbReference type="ARBA" id="ARBA00022692"/>
    </source>
</evidence>
<organism evidence="11 13">
    <name type="scientific">Superficieibacter electus</name>
    <dbReference type="NCBI Taxonomy" id="2022662"/>
    <lineage>
        <taxon>Bacteria</taxon>
        <taxon>Pseudomonadati</taxon>
        <taxon>Pseudomonadota</taxon>
        <taxon>Gammaproteobacteria</taxon>
        <taxon>Enterobacterales</taxon>
        <taxon>Enterobacteriaceae</taxon>
        <taxon>Superficieibacter</taxon>
    </lineage>
</organism>
<dbReference type="GO" id="GO:0005886">
    <property type="term" value="C:plasma membrane"/>
    <property type="evidence" value="ECO:0007669"/>
    <property type="project" value="UniProtKB-SubCell"/>
</dbReference>
<feature type="transmembrane region" description="Helical" evidence="8">
    <location>
        <begin position="79"/>
        <end position="98"/>
    </location>
</feature>
<feature type="transmembrane region" description="Helical" evidence="8">
    <location>
        <begin position="48"/>
        <end position="67"/>
    </location>
</feature>
<gene>
    <name evidence="11" type="ORF">CHU32_19290</name>
    <name evidence="10" type="ORF">CHU33_18915</name>
</gene>
<evidence type="ECO:0000256" key="7">
    <source>
        <dbReference type="ARBA" id="ARBA00023136"/>
    </source>
</evidence>
<dbReference type="RefSeq" id="WP_103677619.1">
    <property type="nucleotide sequence ID" value="NZ_PQGD01000016.1"/>
</dbReference>
<dbReference type="NCBIfam" id="TIGR00882">
    <property type="entry name" value="2A0105"/>
    <property type="match status" value="1"/>
</dbReference>
<dbReference type="Pfam" id="PF01306">
    <property type="entry name" value="LacY_symp"/>
    <property type="match status" value="1"/>
</dbReference>
<dbReference type="Gene3D" id="1.20.1250.20">
    <property type="entry name" value="MFS general substrate transporter like domains"/>
    <property type="match status" value="2"/>
</dbReference>
<dbReference type="EMBL" id="PQGE01000018">
    <property type="protein sequence ID" value="POP42711.1"/>
    <property type="molecule type" value="Genomic_DNA"/>
</dbReference>
<keyword evidence="7 8" id="KW-0472">Membrane</keyword>
<keyword evidence="6 8" id="KW-1133">Transmembrane helix</keyword>
<dbReference type="InterPro" id="IPR020846">
    <property type="entry name" value="MFS_dom"/>
</dbReference>
<feature type="transmembrane region" description="Helical" evidence="8">
    <location>
        <begin position="12"/>
        <end position="36"/>
    </location>
</feature>
<evidence type="ECO:0000256" key="3">
    <source>
        <dbReference type="ARBA" id="ARBA00022475"/>
    </source>
</evidence>
<dbReference type="Proteomes" id="UP000247005">
    <property type="component" value="Unassembled WGS sequence"/>
</dbReference>
<feature type="transmembrane region" description="Helical" evidence="8">
    <location>
        <begin position="288"/>
        <end position="307"/>
    </location>
</feature>
<feature type="transmembrane region" description="Helical" evidence="8">
    <location>
        <begin position="148"/>
        <end position="165"/>
    </location>
</feature>
<evidence type="ECO:0000313" key="12">
    <source>
        <dbReference type="Proteomes" id="UP000237073"/>
    </source>
</evidence>
<dbReference type="OrthoDB" id="7065110at2"/>
<dbReference type="PANTHER" id="PTHR23522:SF10">
    <property type="entry name" value="3-PHENYLPROPIONIC ACID TRANSPORTER-RELATED"/>
    <property type="match status" value="1"/>
</dbReference>
<evidence type="ECO:0000313" key="10">
    <source>
        <dbReference type="EMBL" id="POP42711.1"/>
    </source>
</evidence>
<feature type="domain" description="Major facilitator superfamily (MFS) profile" evidence="9">
    <location>
        <begin position="10"/>
        <end position="402"/>
    </location>
</feature>
<dbReference type="NCBIfam" id="NF007077">
    <property type="entry name" value="PRK09528.1"/>
    <property type="match status" value="1"/>
</dbReference>
<dbReference type="Proteomes" id="UP000237073">
    <property type="component" value="Unassembled WGS sequence"/>
</dbReference>
<protein>
    <submittedName>
        <fullName evidence="11">MFS transporter</fullName>
    </submittedName>
</protein>
<feature type="transmembrane region" description="Helical" evidence="8">
    <location>
        <begin position="346"/>
        <end position="367"/>
    </location>
</feature>
<comment type="subcellular location">
    <subcellularLocation>
        <location evidence="1">Cell inner membrane</location>
        <topology evidence="1">Multi-pass membrane protein</topology>
    </subcellularLocation>
</comment>
<proteinExistence type="predicted"/>
<evidence type="ECO:0000256" key="8">
    <source>
        <dbReference type="SAM" id="Phobius"/>
    </source>
</evidence>
<evidence type="ECO:0000256" key="4">
    <source>
        <dbReference type="ARBA" id="ARBA00022519"/>
    </source>
</evidence>
<feature type="transmembrane region" description="Helical" evidence="8">
    <location>
        <begin position="313"/>
        <end position="334"/>
    </location>
</feature>
<evidence type="ECO:0000313" key="13">
    <source>
        <dbReference type="Proteomes" id="UP000247005"/>
    </source>
</evidence>
<keyword evidence="3" id="KW-1003">Cell membrane</keyword>
<dbReference type="AlphaFoldDB" id="A0A2P5GLE6"/>
<accession>A0A2P5GLE6</accession>
<evidence type="ECO:0000256" key="2">
    <source>
        <dbReference type="ARBA" id="ARBA00022448"/>
    </source>
</evidence>
<keyword evidence="5 8" id="KW-0812">Transmembrane</keyword>
<reference evidence="12 13" key="1">
    <citation type="submission" date="2018-01" db="EMBL/GenBank/DDBJ databases">
        <title>Superficieibacter electus gen. nov., sp. nov., an extended-spectrum beta-lactamase possessing member of the Enterobacteriaceae family, isolated from intensive care unit surfaces.</title>
        <authorList>
            <person name="Potter R.F."/>
            <person name="D'Souza A.W."/>
        </authorList>
    </citation>
    <scope>NUCLEOTIDE SEQUENCE [LARGE SCALE GENOMIC DNA]</scope>
    <source>
        <strain evidence="11 13">BP-1</strain>
        <strain evidence="10 12">BP-2</strain>
    </source>
</reference>
<feature type="transmembrane region" description="Helical" evidence="8">
    <location>
        <begin position="171"/>
        <end position="189"/>
    </location>
</feature>
<keyword evidence="12" id="KW-1185">Reference proteome</keyword>
<dbReference type="PROSITE" id="PS50850">
    <property type="entry name" value="MFS"/>
    <property type="match status" value="1"/>
</dbReference>
<dbReference type="SUPFAM" id="SSF103473">
    <property type="entry name" value="MFS general substrate transporter"/>
    <property type="match status" value="1"/>
</dbReference>
<feature type="transmembrane region" description="Helical" evidence="8">
    <location>
        <begin position="104"/>
        <end position="128"/>
    </location>
</feature>
<dbReference type="InterPro" id="IPR000576">
    <property type="entry name" value="LacY/RafB_perm_fam"/>
</dbReference>
<dbReference type="GO" id="GO:0015528">
    <property type="term" value="F:lactose:proton symporter activity"/>
    <property type="evidence" value="ECO:0007669"/>
    <property type="project" value="TreeGrafter"/>
</dbReference>
<evidence type="ECO:0000259" key="9">
    <source>
        <dbReference type="PROSITE" id="PS50850"/>
    </source>
</evidence>
<keyword evidence="4" id="KW-0997">Cell inner membrane</keyword>
<name>A0A2P5GLE6_9ENTR</name>
<dbReference type="PRINTS" id="PR00174">
    <property type="entry name" value="LACYSMPORT"/>
</dbReference>
<feature type="transmembrane region" description="Helical" evidence="8">
    <location>
        <begin position="258"/>
        <end position="281"/>
    </location>
</feature>
<feature type="transmembrane region" description="Helical" evidence="8">
    <location>
        <begin position="379"/>
        <end position="398"/>
    </location>
</feature>
<dbReference type="GO" id="GO:0030395">
    <property type="term" value="F:lactose binding"/>
    <property type="evidence" value="ECO:0007669"/>
    <property type="project" value="TreeGrafter"/>
</dbReference>